<protein>
    <submittedName>
        <fullName evidence="1">Uncharacterized protein</fullName>
    </submittedName>
</protein>
<proteinExistence type="predicted"/>
<sequence>MNKNKKDNNLVPFGRYEGQPIEVLLADKSYCVWMVGQASIREQYPELCDLAFKEHGTGLKTPGHNRMQAEYMTEEVSLRLFYMVNPKIFDHDKEYYVKHVDKYFADKLSIVKSVCERMSNRISEIKKMATEVHAMSKNWDLYGQKTFAVPVSPFKKYTDGREQEEYVFKNPVSLIVNDPEEIYRNTILDFELFYTFFEEFRSYLAESQFKQISPCKTSFEKKFNDVTIEIKHHEEISPKFSSRVEKFYERALHRYSTGKNEKHNYPDFLLAEWRYANPRKTSEMYYVELKPSIGDDYHTVLNQISNRREMNEAHIKQKTSQNVRYILVIGVYDGTGVSFENVKRIFKTEEIDVVLEKDIDNVKLPKSERDFRISPFEIPALNEIFGILDSVKKTIHSTNEFFADSKNSAAGF</sequence>
<dbReference type="RefSeq" id="WP_192624503.1">
    <property type="nucleotide sequence ID" value="NZ_JADBGG010000028.1"/>
</dbReference>
<gene>
    <name evidence="1" type="ORF">H4684_003205</name>
</gene>
<evidence type="ECO:0000313" key="2">
    <source>
        <dbReference type="Proteomes" id="UP000639010"/>
    </source>
</evidence>
<comment type="caution">
    <text evidence="1">The sequence shown here is derived from an EMBL/GenBank/DDBJ whole genome shotgun (WGS) entry which is preliminary data.</text>
</comment>
<accession>A0ABR9H768</accession>
<organism evidence="1 2">
    <name type="scientific">Desulfomicrobium macestii</name>
    <dbReference type="NCBI Taxonomy" id="90731"/>
    <lineage>
        <taxon>Bacteria</taxon>
        <taxon>Pseudomonadati</taxon>
        <taxon>Thermodesulfobacteriota</taxon>
        <taxon>Desulfovibrionia</taxon>
        <taxon>Desulfovibrionales</taxon>
        <taxon>Desulfomicrobiaceae</taxon>
        <taxon>Desulfomicrobium</taxon>
    </lineage>
</organism>
<name>A0ABR9H768_9BACT</name>
<dbReference type="Proteomes" id="UP000639010">
    <property type="component" value="Unassembled WGS sequence"/>
</dbReference>
<reference evidence="1 2" key="1">
    <citation type="submission" date="2020-10" db="EMBL/GenBank/DDBJ databases">
        <title>Genomic Encyclopedia of Type Strains, Phase IV (KMG-IV): sequencing the most valuable type-strain genomes for metagenomic binning, comparative biology and taxonomic classification.</title>
        <authorList>
            <person name="Goeker M."/>
        </authorList>
    </citation>
    <scope>NUCLEOTIDE SEQUENCE [LARGE SCALE GENOMIC DNA]</scope>
    <source>
        <strain evidence="1 2">DSM 4194</strain>
    </source>
</reference>
<evidence type="ECO:0000313" key="1">
    <source>
        <dbReference type="EMBL" id="MBE1426539.1"/>
    </source>
</evidence>
<keyword evidence="2" id="KW-1185">Reference proteome</keyword>
<dbReference type="EMBL" id="JADBGG010000028">
    <property type="protein sequence ID" value="MBE1426539.1"/>
    <property type="molecule type" value="Genomic_DNA"/>
</dbReference>